<evidence type="ECO:0000256" key="4">
    <source>
        <dbReference type="ARBA" id="ARBA00023242"/>
    </source>
</evidence>
<dbReference type="HOGENOM" id="CLU_090035_1_0_1"/>
<feature type="compositionally biased region" description="Basic residues" evidence="5">
    <location>
        <begin position="67"/>
        <end position="76"/>
    </location>
</feature>
<dbReference type="AlphaFoldDB" id="S3CQY2"/>
<dbReference type="GO" id="GO:0000462">
    <property type="term" value="P:maturation of SSU-rRNA from tricistronic rRNA transcript (SSU-rRNA, 5.8S rRNA, LSU-rRNA)"/>
    <property type="evidence" value="ECO:0007669"/>
    <property type="project" value="InterPro"/>
</dbReference>
<evidence type="ECO:0000313" key="7">
    <source>
        <dbReference type="Proteomes" id="UP000016922"/>
    </source>
</evidence>
<dbReference type="RefSeq" id="XP_008085444.1">
    <property type="nucleotide sequence ID" value="XM_008087253.1"/>
</dbReference>
<dbReference type="eggNOG" id="ENOG502SSCK">
    <property type="taxonomic scope" value="Eukaryota"/>
</dbReference>
<dbReference type="GO" id="GO:0030688">
    <property type="term" value="C:preribosome, small subunit precursor"/>
    <property type="evidence" value="ECO:0007669"/>
    <property type="project" value="InterPro"/>
</dbReference>
<dbReference type="GO" id="GO:0030686">
    <property type="term" value="C:90S preribosome"/>
    <property type="evidence" value="ECO:0007669"/>
    <property type="project" value="InterPro"/>
</dbReference>
<dbReference type="GO" id="GO:0005730">
    <property type="term" value="C:nucleolus"/>
    <property type="evidence" value="ECO:0007669"/>
    <property type="project" value="UniProtKB-SubCell"/>
</dbReference>
<name>S3CQY2_GLAL2</name>
<dbReference type="EMBL" id="KE145369">
    <property type="protein sequence ID" value="EPE28085.1"/>
    <property type="molecule type" value="Genomic_DNA"/>
</dbReference>
<dbReference type="GeneID" id="19463931"/>
<evidence type="ECO:0000256" key="5">
    <source>
        <dbReference type="SAM" id="MobiDB-lite"/>
    </source>
</evidence>
<dbReference type="Pfam" id="PF15341">
    <property type="entry name" value="SLX9"/>
    <property type="match status" value="1"/>
</dbReference>
<evidence type="ECO:0000313" key="6">
    <source>
        <dbReference type="EMBL" id="EPE28085.1"/>
    </source>
</evidence>
<feature type="region of interest" description="Disordered" evidence="5">
    <location>
        <begin position="1"/>
        <end position="76"/>
    </location>
</feature>
<reference evidence="6 7" key="1">
    <citation type="journal article" date="2013" name="BMC Genomics">
        <title>Genomics-driven discovery of the pneumocandin biosynthetic gene cluster in the fungus Glarea lozoyensis.</title>
        <authorList>
            <person name="Chen L."/>
            <person name="Yue Q."/>
            <person name="Zhang X."/>
            <person name="Xiang M."/>
            <person name="Wang C."/>
            <person name="Li S."/>
            <person name="Che Y."/>
            <person name="Ortiz-Lopez F.J."/>
            <person name="Bills G.F."/>
            <person name="Liu X."/>
            <person name="An Z."/>
        </authorList>
    </citation>
    <scope>NUCLEOTIDE SEQUENCE [LARGE SCALE GENOMIC DNA]</scope>
    <source>
        <strain evidence="7">ATCC 20868 / MF5171</strain>
    </source>
</reference>
<dbReference type="OMA" id="HKPGAMK"/>
<organism evidence="6 7">
    <name type="scientific">Glarea lozoyensis (strain ATCC 20868 / MF5171)</name>
    <dbReference type="NCBI Taxonomy" id="1116229"/>
    <lineage>
        <taxon>Eukaryota</taxon>
        <taxon>Fungi</taxon>
        <taxon>Dikarya</taxon>
        <taxon>Ascomycota</taxon>
        <taxon>Pezizomycotina</taxon>
        <taxon>Leotiomycetes</taxon>
        <taxon>Helotiales</taxon>
        <taxon>Helotiaceae</taxon>
        <taxon>Glarea</taxon>
    </lineage>
</organism>
<proteinExistence type="inferred from homology"/>
<dbReference type="KEGG" id="glz:GLAREA_04876"/>
<gene>
    <name evidence="6" type="ORF">GLAREA_04876</name>
</gene>
<protein>
    <recommendedName>
        <fullName evidence="3">Ribosome biogenesis protein SLX9</fullName>
    </recommendedName>
</protein>
<dbReference type="OrthoDB" id="5429132at2759"/>
<dbReference type="InterPro" id="IPR028160">
    <property type="entry name" value="Slx9-like"/>
</dbReference>
<accession>S3CQY2</accession>
<comment type="subcellular location">
    <subcellularLocation>
        <location evidence="1">Nucleus</location>
        <location evidence="1">Nucleolus</location>
    </subcellularLocation>
</comment>
<feature type="compositionally biased region" description="Basic residues" evidence="5">
    <location>
        <begin position="1"/>
        <end position="16"/>
    </location>
</feature>
<keyword evidence="7" id="KW-1185">Reference proteome</keyword>
<comment type="similarity">
    <text evidence="2">Belongs to the SLX9 family.</text>
</comment>
<evidence type="ECO:0000256" key="1">
    <source>
        <dbReference type="ARBA" id="ARBA00004604"/>
    </source>
</evidence>
<dbReference type="Proteomes" id="UP000016922">
    <property type="component" value="Unassembled WGS sequence"/>
</dbReference>
<feature type="compositionally biased region" description="Low complexity" evidence="5">
    <location>
        <begin position="17"/>
        <end position="30"/>
    </location>
</feature>
<sequence>MAPTAPKKRPSIRAKSKSTTSTTTPTTSTLTRRRPSAVTSDKFISSKRDKRLIKSNSFVSRIEKTGSKKPLKRRRPSKKLVANLESLVDALPDVGEIEKGEVDTGERVKMTSLTSGRGLMKRRKKVEGRERERFGKNLGVLMAAGKGEGEGEKRVVASSTASRFKALRNWIGETMEKEKAFEGAE</sequence>
<evidence type="ECO:0000256" key="3">
    <source>
        <dbReference type="ARBA" id="ARBA00021321"/>
    </source>
</evidence>
<evidence type="ECO:0000256" key="2">
    <source>
        <dbReference type="ARBA" id="ARBA00011022"/>
    </source>
</evidence>
<keyword evidence="4" id="KW-0539">Nucleus</keyword>